<dbReference type="AlphaFoldDB" id="C7RQU1"/>
<dbReference type="KEGG" id="app:CAP2UW1_1105"/>
<dbReference type="EMBL" id="CP001715">
    <property type="protein sequence ID" value="ACV34439.1"/>
    <property type="molecule type" value="Genomic_DNA"/>
</dbReference>
<name>C7RQU1_ACCRE</name>
<dbReference type="InterPro" id="IPR005358">
    <property type="entry name" value="Puta_zinc/iron-chelating_dom"/>
</dbReference>
<reference evidence="1" key="1">
    <citation type="submission" date="2009-08" db="EMBL/GenBank/DDBJ databases">
        <authorList>
            <consortium name="US DOE Joint Genome Institute"/>
            <person name="Lucas S."/>
            <person name="Copeland A."/>
            <person name="Lapidus A."/>
            <person name="Glavina del Rio T."/>
            <person name="Dalin E."/>
            <person name="Tice H."/>
            <person name="Bruce D."/>
            <person name="Barry K."/>
            <person name="Pitluck S."/>
            <person name="Lowry S."/>
            <person name="Larimer F."/>
            <person name="Land M."/>
            <person name="Hauser L."/>
            <person name="Kyrpides N."/>
            <person name="Ivanova N."/>
            <person name="McMahon K.D."/>
            <person name="Hugenholtz P."/>
        </authorList>
    </citation>
    <scope>NUCLEOTIDE SEQUENCE</scope>
    <source>
        <strain evidence="1">UW-1</strain>
    </source>
</reference>
<dbReference type="HOGENOM" id="CLU_1123158_0_0_4"/>
<organism evidence="1">
    <name type="scientific">Accumulibacter regalis</name>
    <dbReference type="NCBI Taxonomy" id="522306"/>
    <lineage>
        <taxon>Bacteria</taxon>
        <taxon>Pseudomonadati</taxon>
        <taxon>Pseudomonadota</taxon>
        <taxon>Betaproteobacteria</taxon>
        <taxon>Candidatus Accumulibacter</taxon>
    </lineage>
</organism>
<gene>
    <name evidence="1" type="ordered locus">CAP2UW1_1105</name>
</gene>
<protein>
    <recommendedName>
        <fullName evidence="2">YkgJ family cysteine cluster protein</fullName>
    </recommendedName>
</protein>
<evidence type="ECO:0000313" key="1">
    <source>
        <dbReference type="EMBL" id="ACV34439.1"/>
    </source>
</evidence>
<dbReference type="STRING" id="522306.CAP2UW1_1105"/>
<sequence>MLSDQELLIFHQSVDRVRRVAARSLGELADAGRAVDFVANLHRGLDQVAARAAELGPVADCRAGCAYCCHVRVEATDPEIFHIARRVGQWPAAQLADLLAKLRGCVAEQRAGFGDTRQACAFLVDDRCSIYEVRPASCRKAHSLSVKQCETFAPEITQNLKLLVDAEALMAGTAAAYREVGLPASPRELLAAVLAALTDASTEVRWYRGEAVL</sequence>
<evidence type="ECO:0008006" key="2">
    <source>
        <dbReference type="Google" id="ProtNLM"/>
    </source>
</evidence>
<reference evidence="1" key="2">
    <citation type="submission" date="2009-09" db="EMBL/GenBank/DDBJ databases">
        <title>Complete sequence of chromosome of Candidatus Accumulibacter phosphatis clade IIA str. UW-1.</title>
        <authorList>
            <consortium name="US DOE Joint Genome Institute"/>
            <person name="Martin H.G."/>
            <person name="Ivanova N."/>
            <person name="Kunin V."/>
            <person name="Warnecke F."/>
            <person name="Barry K."/>
            <person name="He S."/>
            <person name="Salamov A."/>
            <person name="Szeto E."/>
            <person name="Dalin E."/>
            <person name="Pangilinan J.L."/>
            <person name="Lapidus A."/>
            <person name="Lowry S."/>
            <person name="Kyrpides N.C."/>
            <person name="McMahon K.D."/>
            <person name="Hugenholtz P."/>
        </authorList>
    </citation>
    <scope>NUCLEOTIDE SEQUENCE [LARGE SCALE GENOMIC DNA]</scope>
    <source>
        <strain evidence="1">UW-1</strain>
    </source>
</reference>
<proteinExistence type="predicted"/>
<dbReference type="Pfam" id="PF03692">
    <property type="entry name" value="CxxCxxCC"/>
    <property type="match status" value="1"/>
</dbReference>
<dbReference type="OrthoDB" id="9779822at2"/>
<accession>C7RQU1</accession>
<dbReference type="eggNOG" id="COG0727">
    <property type="taxonomic scope" value="Bacteria"/>
</dbReference>